<organism evidence="3 4">
    <name type="scientific">Aureococcus anophagefferens</name>
    <name type="common">Harmful bloom alga</name>
    <dbReference type="NCBI Taxonomy" id="44056"/>
    <lineage>
        <taxon>Eukaryota</taxon>
        <taxon>Sar</taxon>
        <taxon>Stramenopiles</taxon>
        <taxon>Ochrophyta</taxon>
        <taxon>Pelagophyceae</taxon>
        <taxon>Pelagomonadales</taxon>
        <taxon>Pelagomonadaceae</taxon>
        <taxon>Aureococcus</taxon>
    </lineage>
</organism>
<dbReference type="EMBL" id="JBBJCI010000256">
    <property type="protein sequence ID" value="KAK7236809.1"/>
    <property type="molecule type" value="Genomic_DNA"/>
</dbReference>
<keyword evidence="2" id="KW-0694">RNA-binding</keyword>
<proteinExistence type="inferred from homology"/>
<dbReference type="HAMAP" id="MF_00023">
    <property type="entry name" value="SmpB"/>
    <property type="match status" value="1"/>
</dbReference>
<gene>
    <name evidence="3" type="ORF">SO694_0009209</name>
</gene>
<dbReference type="Gene3D" id="2.40.280.10">
    <property type="match status" value="1"/>
</dbReference>
<dbReference type="PANTHER" id="PTHR30308:SF2">
    <property type="entry name" value="SSRA-BINDING PROTEIN"/>
    <property type="match status" value="1"/>
</dbReference>
<name>A0ABR1FRT5_AURAN</name>
<dbReference type="CDD" id="cd09294">
    <property type="entry name" value="SmpB"/>
    <property type="match status" value="1"/>
</dbReference>
<keyword evidence="1" id="KW-0963">Cytoplasm</keyword>
<protein>
    <submittedName>
        <fullName evidence="3">SsrA-binding protein</fullName>
    </submittedName>
</protein>
<comment type="caution">
    <text evidence="3">The sequence shown here is derived from an EMBL/GenBank/DDBJ whole genome shotgun (WGS) entry which is preliminary data.</text>
</comment>
<evidence type="ECO:0000313" key="3">
    <source>
        <dbReference type="EMBL" id="KAK7236809.1"/>
    </source>
</evidence>
<accession>A0ABR1FRT5</accession>
<dbReference type="Proteomes" id="UP001363151">
    <property type="component" value="Unassembled WGS sequence"/>
</dbReference>
<dbReference type="NCBIfam" id="NF003843">
    <property type="entry name" value="PRK05422.1"/>
    <property type="match status" value="1"/>
</dbReference>
<reference evidence="3 4" key="1">
    <citation type="submission" date="2024-03" db="EMBL/GenBank/DDBJ databases">
        <title>Aureococcus anophagefferens CCMP1851 and Kratosvirus quantuckense: Draft genome of a second virus-susceptible host strain in the model system.</title>
        <authorList>
            <person name="Chase E."/>
            <person name="Truchon A.R."/>
            <person name="Schepens W."/>
            <person name="Wilhelm S.W."/>
        </authorList>
    </citation>
    <scope>NUCLEOTIDE SEQUENCE [LARGE SCALE GENOMIC DNA]</scope>
    <source>
        <strain evidence="3 4">CCMP1851</strain>
    </source>
</reference>
<dbReference type="NCBIfam" id="TIGR00086">
    <property type="entry name" value="smpB"/>
    <property type="match status" value="1"/>
</dbReference>
<evidence type="ECO:0000313" key="4">
    <source>
        <dbReference type="Proteomes" id="UP001363151"/>
    </source>
</evidence>
<dbReference type="SUPFAM" id="SSF74982">
    <property type="entry name" value="Small protein B (SmpB)"/>
    <property type="match status" value="1"/>
</dbReference>
<dbReference type="InterPro" id="IPR023620">
    <property type="entry name" value="SmpB"/>
</dbReference>
<evidence type="ECO:0000256" key="2">
    <source>
        <dbReference type="ARBA" id="ARBA00022884"/>
    </source>
</evidence>
<evidence type="ECO:0000256" key="1">
    <source>
        <dbReference type="ARBA" id="ARBA00022490"/>
    </source>
</evidence>
<dbReference type="PANTHER" id="PTHR30308">
    <property type="entry name" value="TMRNA-BINDING COMPONENT OF TRANS-TRANSLATION TAGGING COMPLEX"/>
    <property type="match status" value="1"/>
</dbReference>
<dbReference type="Pfam" id="PF01668">
    <property type="entry name" value="SmpB"/>
    <property type="match status" value="1"/>
</dbReference>
<keyword evidence="4" id="KW-1185">Reference proteome</keyword>
<sequence>MVLLHRQAPRRMLPPRFIVACLFPTALGLIVGAPRHALRRNTALGAGQPGKRDGRRLQVASNRKARFDYHVVRTMEAGIALTGTEVKSCRNNNVNLRDGFARVEGGSVWLHNVDIAPHATTARYFQHEAKAKRRLLLHKAEIRKLDGELADQGSTLVPLAFYFNDKNLLKVELALCKGKNVRDKRQDIKERDDKRMMQRISKGSY</sequence>
<dbReference type="InterPro" id="IPR000037">
    <property type="entry name" value="SsrA-bd_prot"/>
</dbReference>